<name>A0ABV1SEP1_9RHOB</name>
<evidence type="ECO:0000256" key="1">
    <source>
        <dbReference type="ARBA" id="ARBA00022801"/>
    </source>
</evidence>
<keyword evidence="4" id="KW-1185">Reference proteome</keyword>
<dbReference type="Pfam" id="PF00795">
    <property type="entry name" value="CN_hydrolase"/>
    <property type="match status" value="1"/>
</dbReference>
<dbReference type="InterPro" id="IPR050345">
    <property type="entry name" value="Aliph_Amidase/BUP"/>
</dbReference>
<gene>
    <name evidence="3" type="ORF">VSX56_06215</name>
</gene>
<accession>A0ABV1SEP1</accession>
<proteinExistence type="predicted"/>
<feature type="domain" description="CN hydrolase" evidence="2">
    <location>
        <begin position="4"/>
        <end position="267"/>
    </location>
</feature>
<dbReference type="PANTHER" id="PTHR43674">
    <property type="entry name" value="NITRILASE C965.09-RELATED"/>
    <property type="match status" value="1"/>
</dbReference>
<comment type="caution">
    <text evidence="3">The sequence shown here is derived from an EMBL/GenBank/DDBJ whole genome shotgun (WGS) entry which is preliminary data.</text>
</comment>
<dbReference type="Proteomes" id="UP001438953">
    <property type="component" value="Unassembled WGS sequence"/>
</dbReference>
<reference evidence="3 4" key="1">
    <citation type="submission" date="2024-01" db="EMBL/GenBank/DDBJ databases">
        <authorList>
            <person name="Deng Y."/>
            <person name="Su J."/>
        </authorList>
    </citation>
    <scope>NUCLEOTIDE SEQUENCE [LARGE SCALE GENOMIC DNA]</scope>
    <source>
        <strain evidence="3 4">CPCC 100088</strain>
    </source>
</reference>
<dbReference type="InterPro" id="IPR036526">
    <property type="entry name" value="C-N_Hydrolase_sf"/>
</dbReference>
<dbReference type="Gene3D" id="3.60.110.10">
    <property type="entry name" value="Carbon-nitrogen hydrolase"/>
    <property type="match status" value="1"/>
</dbReference>
<evidence type="ECO:0000313" key="3">
    <source>
        <dbReference type="EMBL" id="MER5171370.1"/>
    </source>
</evidence>
<dbReference type="PROSITE" id="PS50263">
    <property type="entry name" value="CN_HYDROLASE"/>
    <property type="match status" value="1"/>
</dbReference>
<protein>
    <submittedName>
        <fullName evidence="3">Nitrilase-related carbon-nitrogen hydrolase</fullName>
    </submittedName>
</protein>
<dbReference type="EMBL" id="JAYWLC010000004">
    <property type="protein sequence ID" value="MER5171370.1"/>
    <property type="molecule type" value="Genomic_DNA"/>
</dbReference>
<organism evidence="3 4">
    <name type="scientific">Thioclava kandeliae</name>
    <dbReference type="NCBI Taxonomy" id="3070818"/>
    <lineage>
        <taxon>Bacteria</taxon>
        <taxon>Pseudomonadati</taxon>
        <taxon>Pseudomonadota</taxon>
        <taxon>Alphaproteobacteria</taxon>
        <taxon>Rhodobacterales</taxon>
        <taxon>Paracoccaceae</taxon>
        <taxon>Thioclava</taxon>
    </lineage>
</organism>
<dbReference type="PANTHER" id="PTHR43674:SF12">
    <property type="entry name" value="NITRILASE C965.09-RELATED"/>
    <property type="match status" value="1"/>
</dbReference>
<dbReference type="RefSeq" id="WP_350935661.1">
    <property type="nucleotide sequence ID" value="NZ_JAYWLC010000004.1"/>
</dbReference>
<dbReference type="SUPFAM" id="SSF56317">
    <property type="entry name" value="Carbon-nitrogen hydrolase"/>
    <property type="match status" value="1"/>
</dbReference>
<sequence length="302" mass="32230">MTTFKAAALQMGPASATLDETVGRILSLMGAAAEQGAEIAVLPELALSPYFAAKVQDISEWDDVRSVTAAMGRIGQKARETELAIVVSHQEPTKNGLYNSMSFLGPDGATKGVFRKVHIPGQLDPDPEKEITILEKRYFQPGDLGFPAYPLELRGGARCAAGGLICYDRRFPESWRSLLLNGAELFCCSYNTPVMNGGTLEAARHASQLAITGGAYSNATWTIACGKAGEENGTTFIGASFICGPDGVIVAQAATMGDEVVLAEVDMAQQTKIRDRWAFIENRMPGSYRLDRAAAAETRGAA</sequence>
<reference evidence="3 4" key="2">
    <citation type="submission" date="2024-06" db="EMBL/GenBank/DDBJ databases">
        <title>Thioclava kandeliae sp. nov. from a rhizosphere soil sample of Kandelia candel in a mangrove.</title>
        <authorList>
            <person name="Mu T."/>
        </authorList>
    </citation>
    <scope>NUCLEOTIDE SEQUENCE [LARGE SCALE GENOMIC DNA]</scope>
    <source>
        <strain evidence="3 4">CPCC 100088</strain>
    </source>
</reference>
<evidence type="ECO:0000259" key="2">
    <source>
        <dbReference type="PROSITE" id="PS50263"/>
    </source>
</evidence>
<dbReference type="InterPro" id="IPR003010">
    <property type="entry name" value="C-N_Hydrolase"/>
</dbReference>
<evidence type="ECO:0000313" key="4">
    <source>
        <dbReference type="Proteomes" id="UP001438953"/>
    </source>
</evidence>
<keyword evidence="1 3" id="KW-0378">Hydrolase</keyword>
<dbReference type="GO" id="GO:0016787">
    <property type="term" value="F:hydrolase activity"/>
    <property type="evidence" value="ECO:0007669"/>
    <property type="project" value="UniProtKB-KW"/>
</dbReference>